<dbReference type="Proteomes" id="UP000018842">
    <property type="component" value="Unassembled WGS sequence"/>
</dbReference>
<evidence type="ECO:0000313" key="2">
    <source>
        <dbReference type="Proteomes" id="UP000018842"/>
    </source>
</evidence>
<dbReference type="RefSeq" id="WP_152532468.1">
    <property type="nucleotide sequence ID" value="NZ_ATZH01000022.1"/>
</dbReference>
<accession>W4PH98</accession>
<dbReference type="STRING" id="1121100.GCA_000428105_01678"/>
<gene>
    <name evidence="1" type="ORF">JCM6294_1740</name>
</gene>
<reference evidence="2" key="1">
    <citation type="journal article" date="2014" name="Genome">
        <title>Draft Genome Sequences of Three Strains of Bacteroides pyogenes Isolated from a Cat and Swine.</title>
        <authorList>
            <person name="Sakamoto M."/>
            <person name="Oshima K."/>
            <person name="Suda W."/>
            <person name="Kitamura K."/>
            <person name="Iida T."/>
            <person name="Hattori M."/>
            <person name="Ohkuma M."/>
        </authorList>
    </citation>
    <scope>NUCLEOTIDE SEQUENCE [LARGE SCALE GENOMIC DNA]</scope>
    <source>
        <strain evidence="2">JCM 6294</strain>
    </source>
</reference>
<evidence type="ECO:0000313" key="1">
    <source>
        <dbReference type="EMBL" id="GAE18788.1"/>
    </source>
</evidence>
<proteinExistence type="predicted"/>
<name>W4PH98_9BACE</name>
<organism evidence="1 2">
    <name type="scientific">Bacteroides pyogenes DSM 20611 = JCM 6294</name>
    <dbReference type="NCBI Taxonomy" id="1121100"/>
    <lineage>
        <taxon>Bacteria</taxon>
        <taxon>Pseudomonadati</taxon>
        <taxon>Bacteroidota</taxon>
        <taxon>Bacteroidia</taxon>
        <taxon>Bacteroidales</taxon>
        <taxon>Bacteroidaceae</taxon>
        <taxon>Bacteroides</taxon>
    </lineage>
</organism>
<dbReference type="EMBL" id="BAIR01000012">
    <property type="protein sequence ID" value="GAE18788.1"/>
    <property type="molecule type" value="Genomic_DNA"/>
</dbReference>
<dbReference type="AlphaFoldDB" id="W4PH98"/>
<comment type="caution">
    <text evidence="1">The sequence shown here is derived from an EMBL/GenBank/DDBJ whole genome shotgun (WGS) entry which is preliminary data.</text>
</comment>
<sequence length="100" mass="11503">MKTPKCQNAIMTVLQTMKTSRNVIGKEKNFGKHPLSFRKICLKIFPNCSANALWKKRHVQPQEIFAGLLNIRKTGNDDLQAVAKRYAFTVMHVRESLPFE</sequence>
<protein>
    <submittedName>
        <fullName evidence="1">Uncharacterized protein</fullName>
    </submittedName>
</protein>